<proteinExistence type="predicted"/>
<evidence type="ECO:0000313" key="2">
    <source>
        <dbReference type="WBParaSite" id="nRc.2.0.1.t27404-RA"/>
    </source>
</evidence>
<evidence type="ECO:0000313" key="1">
    <source>
        <dbReference type="Proteomes" id="UP000887565"/>
    </source>
</evidence>
<accession>A0A915JMG7</accession>
<sequence>MNFRSLTFDSQTPLLLHTPTAKILRISDTLPQESHPTPLTSGPGYISKMTISAGKITILVSFLFTDSVFYQKQTRKYQSFDRK</sequence>
<dbReference type="WBParaSite" id="nRc.2.0.1.t27404-RA">
    <property type="protein sequence ID" value="nRc.2.0.1.t27404-RA"/>
    <property type="gene ID" value="nRc.2.0.1.g27404"/>
</dbReference>
<dbReference type="AlphaFoldDB" id="A0A915JMG7"/>
<dbReference type="Proteomes" id="UP000887565">
    <property type="component" value="Unplaced"/>
</dbReference>
<organism evidence="1 2">
    <name type="scientific">Romanomermis culicivorax</name>
    <name type="common">Nematode worm</name>
    <dbReference type="NCBI Taxonomy" id="13658"/>
    <lineage>
        <taxon>Eukaryota</taxon>
        <taxon>Metazoa</taxon>
        <taxon>Ecdysozoa</taxon>
        <taxon>Nematoda</taxon>
        <taxon>Enoplea</taxon>
        <taxon>Dorylaimia</taxon>
        <taxon>Mermithida</taxon>
        <taxon>Mermithoidea</taxon>
        <taxon>Mermithidae</taxon>
        <taxon>Romanomermis</taxon>
    </lineage>
</organism>
<keyword evidence="1" id="KW-1185">Reference proteome</keyword>
<reference evidence="2" key="1">
    <citation type="submission" date="2022-11" db="UniProtKB">
        <authorList>
            <consortium name="WormBaseParasite"/>
        </authorList>
    </citation>
    <scope>IDENTIFICATION</scope>
</reference>
<protein>
    <submittedName>
        <fullName evidence="2">Uncharacterized protein</fullName>
    </submittedName>
</protein>
<name>A0A915JMG7_ROMCU</name>